<dbReference type="Pfam" id="PF00856">
    <property type="entry name" value="SET"/>
    <property type="match status" value="1"/>
</dbReference>
<dbReference type="OrthoDB" id="5376140at2759"/>
<sequence length="1474" mass="165083">MHFMLIGRGVFALSPFRKGDFVVEYRGELIDSAESEARRKKYHPSQAVFMFDFYWHGKKWCIDAAVENGSLGRLVNDDHVNPNCRVKKIVADGKPHLVLFAFQNIERGDELTYDYGGIDWPWRVDKHNNKELVESSNTRVQHTNEVSPSILKVDGGHSTNVAFEHNNKELVESSNTRVQHTNEVSPSILKVDGGHSTNVAFEHNNKELVESSNTRVQHTNEVSPSILKVDGGHSTNVAFEHNNKELVESSNTRVQHTNEVSPSILKVDGGHSTNVAFEHNNKELVESSNTRVQHTNEVSPSILKVDGGHSTNVAFEHNNKELVESSNTRVQHTNEVSPSILKVDGGHSTNVAFEHNNKELVESSNTRVQHTNEVSPSILKVDGGHSTNVAFEHNNKELVESSNTRVQHTNEVSPSILKVDGGHSTNVAFEHNNKELVESSNTRVQHTNEVSPSILKVDGGHSTNVAFEHNNKELVESSNTRVQHTNEVSPSILKVDGGHSTNVAFEHNNKELVESSNTRVQHTNEVSPSILKVDGGHSTNVAFEHNNKELVESSNTRVQHTNEVSPSILKVDGGHSTNVAFEHNNKELVESSNTRVQHTNEVSPSILKVTKKPMNSLVEYTDSDEVTSGPDLSSPQLDTVSDLPSSSIQHLSSKSTVQGEHVSRLRTKRILMEETLNWSEELFDSPDEENIQMIVPQFKRTRKGFDSSTDEEEDNVVHKTVSRLRKSRSILVNRKISVGSEKISESSQDSGEEYVPSTSGDSTDSNVSQDLSLKSRADATVRCSLPCKRKFKTSLAKFQDNDRIVAITQSQHHAPDSSTSGKTTVGDASVLVPAVVRKSNGSRMYNKRQYCLYCRSAVQKISRHLERAHLKEIEVSRALSFPKGSHQRKLQLEFLRNKGNFAHNAEVIKTGSGILVPFKQPKEKCEGQDFIHCVYCQGLFMKRVLWRHMQSCKFKPSSVKSKPGKTRVQSLCAFAEPAPSVVSESVWKLVSNMTQDDISFEVKNDLCIMEFAKHLYNRLGADVSKHEYIRQKLRELGWLRLHGREVTPLQTIKDYVTPENFMLAVTAVRHTAGFNEETGKYKTATLALKLGHGLKNVSMLLETNAMMEGDNDGATAARCFRQVYDARWNELISAKALQGLTESKWNSPQLLPFTEDVRTLHCYLDDAQHRFYSDLTSECSSCNWANLTKVTLAQVILFNRRREGEVSKMPVSTFILRDKSAPHEDVNVALSELEKSLCKHFVRLEIRGKRGRKVPVLLTPAMVDSLDLLVEKRKECGVADNNPYMFARPYAVSHYRGSDCIRYFVKACGAKNPLSLTSTKLRKHVATLSKVLNLNDTELDQLADFLGHDIRVHRQFYRLPEGTLQLAKISKILMALEQGRLSEFKGKTLDDINIAPNETILCDKEIQEAWLEENVPDCTRVASPHNVTSQNESQHPRNKDCVVDTAVSPCTSGSQMRNDTKKNLSSPKNGDLCE</sequence>
<reference evidence="4" key="1">
    <citation type="submission" date="2025-08" db="UniProtKB">
        <authorList>
            <consortium name="RefSeq"/>
        </authorList>
    </citation>
    <scope>IDENTIFICATION</scope>
    <source>
        <strain evidence="4">Wakin</strain>
        <tissue evidence="4">Muscle</tissue>
    </source>
</reference>
<organism evidence="3 4">
    <name type="scientific">Carassius auratus</name>
    <name type="common">Goldfish</name>
    <dbReference type="NCBI Taxonomy" id="7957"/>
    <lineage>
        <taxon>Eukaryota</taxon>
        <taxon>Metazoa</taxon>
        <taxon>Chordata</taxon>
        <taxon>Craniata</taxon>
        <taxon>Vertebrata</taxon>
        <taxon>Euteleostomi</taxon>
        <taxon>Actinopterygii</taxon>
        <taxon>Neopterygii</taxon>
        <taxon>Teleostei</taxon>
        <taxon>Ostariophysi</taxon>
        <taxon>Cypriniformes</taxon>
        <taxon>Cyprinidae</taxon>
        <taxon>Cyprininae</taxon>
        <taxon>Carassius</taxon>
    </lineage>
</organism>
<dbReference type="Proteomes" id="UP000515129">
    <property type="component" value="Unplaced"/>
</dbReference>
<dbReference type="PROSITE" id="PS50280">
    <property type="entry name" value="SET"/>
    <property type="match status" value="1"/>
</dbReference>
<feature type="compositionally biased region" description="Polar residues" evidence="1">
    <location>
        <begin position="1450"/>
        <end position="1468"/>
    </location>
</feature>
<gene>
    <name evidence="4" type="primary">LOC113081098</name>
</gene>
<evidence type="ECO:0000313" key="4">
    <source>
        <dbReference type="RefSeq" id="XP_026108929.1"/>
    </source>
</evidence>
<dbReference type="PANTHER" id="PTHR33480:SF5">
    <property type="entry name" value="SI:DKEY-51D8.9"/>
    <property type="match status" value="1"/>
</dbReference>
<feature type="region of interest" description="Disordered" evidence="1">
    <location>
        <begin position="1450"/>
        <end position="1474"/>
    </location>
</feature>
<feature type="domain" description="SET" evidence="2">
    <location>
        <begin position="1"/>
        <end position="116"/>
    </location>
</feature>
<feature type="compositionally biased region" description="Polar residues" evidence="1">
    <location>
        <begin position="756"/>
        <end position="771"/>
    </location>
</feature>
<evidence type="ECO:0000313" key="3">
    <source>
        <dbReference type="Proteomes" id="UP000515129"/>
    </source>
</evidence>
<accession>A0A6P6NKC0</accession>
<keyword evidence="3" id="KW-1185">Reference proteome</keyword>
<dbReference type="KEGG" id="caua:113081098"/>
<dbReference type="RefSeq" id="XP_026108929.1">
    <property type="nucleotide sequence ID" value="XM_026253144.1"/>
</dbReference>
<protein>
    <submittedName>
        <fullName evidence="4">Uncharacterized protein LOC113081098</fullName>
    </submittedName>
</protein>
<feature type="region of interest" description="Disordered" evidence="1">
    <location>
        <begin position="622"/>
        <end position="661"/>
    </location>
</feature>
<dbReference type="Gene3D" id="2.170.270.10">
    <property type="entry name" value="SET domain"/>
    <property type="match status" value="1"/>
</dbReference>
<dbReference type="PANTHER" id="PTHR33480">
    <property type="entry name" value="SET DOMAIN-CONTAINING PROTEIN-RELATED"/>
    <property type="match status" value="1"/>
</dbReference>
<dbReference type="InterPro" id="IPR001214">
    <property type="entry name" value="SET_dom"/>
</dbReference>
<dbReference type="InterPro" id="IPR046341">
    <property type="entry name" value="SET_dom_sf"/>
</dbReference>
<evidence type="ECO:0000256" key="1">
    <source>
        <dbReference type="SAM" id="MobiDB-lite"/>
    </source>
</evidence>
<name>A0A6P6NKC0_CARAU</name>
<feature type="region of interest" description="Disordered" evidence="1">
    <location>
        <begin position="741"/>
        <end position="771"/>
    </location>
</feature>
<proteinExistence type="predicted"/>
<evidence type="ECO:0000259" key="2">
    <source>
        <dbReference type="PROSITE" id="PS50280"/>
    </source>
</evidence>
<dbReference type="SUPFAM" id="SSF82199">
    <property type="entry name" value="SET domain"/>
    <property type="match status" value="1"/>
</dbReference>
<feature type="compositionally biased region" description="Polar residues" evidence="1">
    <location>
        <begin position="630"/>
        <end position="658"/>
    </location>
</feature>
<dbReference type="GeneID" id="113081098"/>
<dbReference type="SMART" id="SM00317">
    <property type="entry name" value="SET"/>
    <property type="match status" value="1"/>
</dbReference>